<dbReference type="InterPro" id="IPR051596">
    <property type="entry name" value="Caulimoviridae_Movement"/>
</dbReference>
<gene>
    <name evidence="2" type="ORF">H6P81_003381</name>
</gene>
<dbReference type="EMBL" id="JAINDJ010000002">
    <property type="protein sequence ID" value="KAG9458873.1"/>
    <property type="molecule type" value="Genomic_DNA"/>
</dbReference>
<dbReference type="PANTHER" id="PTHR47599">
    <property type="entry name" value="CELL-TO-CELL MOVEMENT PROTEIN"/>
    <property type="match status" value="1"/>
</dbReference>
<dbReference type="Proteomes" id="UP000825729">
    <property type="component" value="Unassembled WGS sequence"/>
</dbReference>
<dbReference type="PANTHER" id="PTHR47599:SF4">
    <property type="entry name" value="POLYPROTEIN"/>
    <property type="match status" value="1"/>
</dbReference>
<name>A0AAV7FCL6_ARIFI</name>
<sequence>MSLRDARCLNWANSLMGVMETSLTNGPVYFNIYPDLALSMTDPHLRKALSLNLITHNYEFRQGSETIAIVYRIYYRVLNTLASHVKIASEKGKTTLVESNILSTKIAIPRTLRWDEIEFRSHRHMAESNAPQPLDNGEVEQIVQGSDGNVEITFAPNLRRTIPLITTGRRSTDLSLARQPRNPKMEGLTTRTPSGTSDLYTIGKGLTNPLMIKAEELVKYAPPDSSGG</sequence>
<evidence type="ECO:0000256" key="1">
    <source>
        <dbReference type="SAM" id="MobiDB-lite"/>
    </source>
</evidence>
<evidence type="ECO:0000313" key="3">
    <source>
        <dbReference type="Proteomes" id="UP000825729"/>
    </source>
</evidence>
<dbReference type="AlphaFoldDB" id="A0AAV7FCL6"/>
<comment type="caution">
    <text evidence="2">The sequence shown here is derived from an EMBL/GenBank/DDBJ whole genome shotgun (WGS) entry which is preliminary data.</text>
</comment>
<evidence type="ECO:0000313" key="2">
    <source>
        <dbReference type="EMBL" id="KAG9458873.1"/>
    </source>
</evidence>
<organism evidence="2 3">
    <name type="scientific">Aristolochia fimbriata</name>
    <name type="common">White veined hardy Dutchman's pipe vine</name>
    <dbReference type="NCBI Taxonomy" id="158543"/>
    <lineage>
        <taxon>Eukaryota</taxon>
        <taxon>Viridiplantae</taxon>
        <taxon>Streptophyta</taxon>
        <taxon>Embryophyta</taxon>
        <taxon>Tracheophyta</taxon>
        <taxon>Spermatophyta</taxon>
        <taxon>Magnoliopsida</taxon>
        <taxon>Magnoliidae</taxon>
        <taxon>Piperales</taxon>
        <taxon>Aristolochiaceae</taxon>
        <taxon>Aristolochia</taxon>
    </lineage>
</organism>
<reference evidence="2 3" key="1">
    <citation type="submission" date="2021-07" db="EMBL/GenBank/DDBJ databases">
        <title>The Aristolochia fimbriata genome: insights into angiosperm evolution, floral development and chemical biosynthesis.</title>
        <authorList>
            <person name="Jiao Y."/>
        </authorList>
    </citation>
    <scope>NUCLEOTIDE SEQUENCE [LARGE SCALE GENOMIC DNA]</scope>
    <source>
        <strain evidence="2">IBCAS-2021</strain>
        <tissue evidence="2">Leaf</tissue>
    </source>
</reference>
<dbReference type="Pfam" id="PF01107">
    <property type="entry name" value="MP"/>
    <property type="match status" value="1"/>
</dbReference>
<accession>A0AAV7FCL6</accession>
<dbReference type="InterPro" id="IPR028919">
    <property type="entry name" value="Viral_movement"/>
</dbReference>
<protein>
    <submittedName>
        <fullName evidence="2">Uncharacterized protein</fullName>
    </submittedName>
</protein>
<feature type="compositionally biased region" description="Polar residues" evidence="1">
    <location>
        <begin position="189"/>
        <end position="199"/>
    </location>
</feature>
<proteinExistence type="predicted"/>
<keyword evidence="3" id="KW-1185">Reference proteome</keyword>
<feature type="region of interest" description="Disordered" evidence="1">
    <location>
        <begin position="172"/>
        <end position="199"/>
    </location>
</feature>